<dbReference type="InterPro" id="IPR012341">
    <property type="entry name" value="6hp_glycosidase-like_sf"/>
</dbReference>
<dbReference type="PRINTS" id="PR00747">
    <property type="entry name" value="GLYHDRLASE47"/>
</dbReference>
<keyword evidence="4 6" id="KW-0378">Hydrolase</keyword>
<feature type="region of interest" description="Disordered" evidence="7">
    <location>
        <begin position="948"/>
        <end position="979"/>
    </location>
</feature>
<protein>
    <recommendedName>
        <fullName evidence="6">alpha-1,2-Mannosidase</fullName>
        <ecNumber evidence="6">3.2.1.-</ecNumber>
    </recommendedName>
</protein>
<evidence type="ECO:0000256" key="2">
    <source>
        <dbReference type="ARBA" id="ARBA00004922"/>
    </source>
</evidence>
<evidence type="ECO:0000256" key="3">
    <source>
        <dbReference type="ARBA" id="ARBA00007658"/>
    </source>
</evidence>
<dbReference type="SUPFAM" id="SSF48225">
    <property type="entry name" value="Seven-hairpin glycosidases"/>
    <property type="match status" value="1"/>
</dbReference>
<reference evidence="9 10" key="1">
    <citation type="journal article" date="2023" name="Plant Dis.">
        <title>First Report of Diplodia intermedia Causing Canker and Dieback Diseases on Apple Trees in Canada.</title>
        <authorList>
            <person name="Ellouze W."/>
            <person name="Ilyukhin E."/>
            <person name="Sulman M."/>
            <person name="Ali S."/>
        </authorList>
    </citation>
    <scope>NUCLEOTIDE SEQUENCE [LARGE SCALE GENOMIC DNA]</scope>
    <source>
        <strain evidence="9 10">M45-28</strain>
    </source>
</reference>
<evidence type="ECO:0000313" key="9">
    <source>
        <dbReference type="EMBL" id="KAL1632649.1"/>
    </source>
</evidence>
<feature type="compositionally biased region" description="Acidic residues" evidence="7">
    <location>
        <begin position="125"/>
        <end position="137"/>
    </location>
</feature>
<feature type="compositionally biased region" description="Low complexity" evidence="7">
    <location>
        <begin position="38"/>
        <end position="54"/>
    </location>
</feature>
<feature type="compositionally biased region" description="Basic and acidic residues" evidence="7">
    <location>
        <begin position="497"/>
        <end position="519"/>
    </location>
</feature>
<evidence type="ECO:0000256" key="5">
    <source>
        <dbReference type="ARBA" id="ARBA00023157"/>
    </source>
</evidence>
<proteinExistence type="inferred from homology"/>
<evidence type="ECO:0000256" key="7">
    <source>
        <dbReference type="SAM" id="MobiDB-lite"/>
    </source>
</evidence>
<comment type="cofactor">
    <cofactor evidence="1">
        <name>Ca(2+)</name>
        <dbReference type="ChEBI" id="CHEBI:29108"/>
    </cofactor>
</comment>
<comment type="caution">
    <text evidence="9">The sequence shown here is derived from an EMBL/GenBank/DDBJ whole genome shotgun (WGS) entry which is preliminary data.</text>
</comment>
<keyword evidence="8" id="KW-0732">Signal</keyword>
<evidence type="ECO:0000256" key="8">
    <source>
        <dbReference type="SAM" id="SignalP"/>
    </source>
</evidence>
<dbReference type="InterPro" id="IPR050749">
    <property type="entry name" value="Glycosyl_Hydrolase_47"/>
</dbReference>
<gene>
    <name evidence="9" type="ORF">SLS58_011356</name>
</gene>
<name>A0ABR3SZ98_9PEZI</name>
<feature type="signal peptide" evidence="8">
    <location>
        <begin position="1"/>
        <end position="27"/>
    </location>
</feature>
<accession>A0ABR3SZ98</accession>
<dbReference type="Gene3D" id="1.50.10.10">
    <property type="match status" value="3"/>
</dbReference>
<feature type="region of interest" description="Disordered" evidence="7">
    <location>
        <begin position="38"/>
        <end position="157"/>
    </location>
</feature>
<dbReference type="EC" id="3.2.1.-" evidence="6"/>
<feature type="chain" id="PRO_5046620804" description="alpha-1,2-Mannosidase" evidence="8">
    <location>
        <begin position="28"/>
        <end position="979"/>
    </location>
</feature>
<feature type="compositionally biased region" description="Basic and acidic residues" evidence="7">
    <location>
        <begin position="948"/>
        <end position="962"/>
    </location>
</feature>
<evidence type="ECO:0000256" key="6">
    <source>
        <dbReference type="RuleBase" id="RU361193"/>
    </source>
</evidence>
<dbReference type="InterPro" id="IPR036026">
    <property type="entry name" value="Seven-hairpin_glycosidases"/>
</dbReference>
<evidence type="ECO:0000256" key="1">
    <source>
        <dbReference type="ARBA" id="ARBA00001913"/>
    </source>
</evidence>
<keyword evidence="10" id="KW-1185">Reference proteome</keyword>
<dbReference type="Proteomes" id="UP001521184">
    <property type="component" value="Unassembled WGS sequence"/>
</dbReference>
<evidence type="ECO:0000313" key="10">
    <source>
        <dbReference type="Proteomes" id="UP001521184"/>
    </source>
</evidence>
<feature type="compositionally biased region" description="Pro residues" evidence="7">
    <location>
        <begin position="104"/>
        <end position="120"/>
    </location>
</feature>
<keyword evidence="6" id="KW-0326">Glycosidase</keyword>
<evidence type="ECO:0000256" key="4">
    <source>
        <dbReference type="ARBA" id="ARBA00022801"/>
    </source>
</evidence>
<dbReference type="PANTHER" id="PTHR11742:SF103">
    <property type="entry name" value="ENDOPLASMIC RETICULUM MANNOSIDASE MNL2-RELATED"/>
    <property type="match status" value="1"/>
</dbReference>
<dbReference type="Pfam" id="PF01532">
    <property type="entry name" value="Glyco_hydro_47"/>
    <property type="match status" value="1"/>
</dbReference>
<feature type="region of interest" description="Disordered" evidence="7">
    <location>
        <begin position="445"/>
        <end position="474"/>
    </location>
</feature>
<comment type="pathway">
    <text evidence="2">Protein modification; protein glycosylation.</text>
</comment>
<feature type="compositionally biased region" description="Basic and acidic residues" evidence="7">
    <location>
        <begin position="969"/>
        <end position="979"/>
    </location>
</feature>
<dbReference type="EMBL" id="JAKEKT020000188">
    <property type="protein sequence ID" value="KAL1632649.1"/>
    <property type="molecule type" value="Genomic_DNA"/>
</dbReference>
<dbReference type="PANTHER" id="PTHR11742">
    <property type="entry name" value="MANNOSYL-OLIGOSACCHARIDE ALPHA-1,2-MANNOSIDASE-RELATED"/>
    <property type="match status" value="1"/>
</dbReference>
<keyword evidence="5" id="KW-1015">Disulfide bond</keyword>
<sequence>MLRYRRYRAFVIFAVLTVLVLWQFAGSETWTSSGLGASLSGNGGSSSSSSQQGSVPGAANDIPDALAPPKGSNNGNPIVTEDKDQAPDVTVPQAEKPQDQEEPPALPKPSKPVQGKPPPSLETSAVDDDFPYLESDADNSPNEPQVIVPHEGGEGRKEVEDEEKAIHWRPLEEHFPVTSTIQLPSGSPKPIPKIQATFPKESKTEAKERQAQLAAVKEAMAFSWNGYRKYAWMKDELSPVSNGSRNPFAGWGATLVDALDSLYIMGLEEEFEEAVAAVQDIDFTTTFRKDIPLFETVIRYLGGLIAAYDLSGLKHKILLDKAVELAEVLMGSFDTPNRMPMTFYYWMPTYASQPHRSATRVVLAEIGSLSVEFTRLAQLTKEPKYYDAIARITNAFNEWQDTLLPGMWPVQVDASGCKRPESDNLGDPYNSAQPPLKAAEKILPDKTNNMNNPERFGGKNPVPDDEHDDFSGDFVKRQLDDPLSLSKAAAEEAGAEDEVRTEKASSSVEKDSTSTEKAKSTATLADCTPQGLAPASIHGSQQFTLGGMSDSMYEYFPKEYLLLGGLAPEYQDMYEKSADVVKSNLLYRPMLPDGSPDMLFAGTLTVSPPDRKSKKAVKKLKHEVTHLTCFAGGMFAYGAKIFNRPKDVKIGAELTEGCVWAYNVTTTGIMPESALLTPCDSLDGCKWNETKWHEELDPYAESRQQAYKHQLEHYSSQVALARSKATATATELPEINIAAAGATAEATAAAVAPNAIPNAGPVHRWDRRQLGGVENDARSPTKTTYSNAHEPAAGVVGADADADAAQYTNDPAISHIWKPQKPLNHEDYVEKRIQEERLPTGFTRVESRHYILRPEAIESVWYMYRITGDRSWRDAGWNMFKAIQTHCRAEFGYSAIDDITKAAPTPKDEMESFWLAETLKYFYLLFADEDLISLDEWVLNTEAHPFRRPDAGPWPRTEDKKPAAAAAAGKDRVRGGLID</sequence>
<comment type="similarity">
    <text evidence="3 6">Belongs to the glycosyl hydrolase 47 family.</text>
</comment>
<feature type="region of interest" description="Disordered" evidence="7">
    <location>
        <begin position="487"/>
        <end position="523"/>
    </location>
</feature>
<organism evidence="9 10">
    <name type="scientific">Diplodia intermedia</name>
    <dbReference type="NCBI Taxonomy" id="856260"/>
    <lineage>
        <taxon>Eukaryota</taxon>
        <taxon>Fungi</taxon>
        <taxon>Dikarya</taxon>
        <taxon>Ascomycota</taxon>
        <taxon>Pezizomycotina</taxon>
        <taxon>Dothideomycetes</taxon>
        <taxon>Dothideomycetes incertae sedis</taxon>
        <taxon>Botryosphaeriales</taxon>
        <taxon>Botryosphaeriaceae</taxon>
        <taxon>Diplodia</taxon>
    </lineage>
</organism>
<dbReference type="InterPro" id="IPR001382">
    <property type="entry name" value="Glyco_hydro_47"/>
</dbReference>